<dbReference type="SUPFAM" id="SSF46997">
    <property type="entry name" value="Bacterial immunoglobulin/albumin-binding domains"/>
    <property type="match status" value="5"/>
</dbReference>
<dbReference type="InterPro" id="IPR046450">
    <property type="entry name" value="PA_dom_sf"/>
</dbReference>
<dbReference type="Pfam" id="PF07554">
    <property type="entry name" value="FIVAR"/>
    <property type="match status" value="7"/>
</dbReference>
<sequence>MKKKERFSLRKYKIGTVSVLLGVSLWMGATSSVSADELSVAPAAPQVELQQGASDVSNAPELPQVSVAESAAQVAEAAAPAPAPVEVTAPVIEAPVVAEATQAAAPVVAAASQERVQSAEARPQNADSNVLIAVPEVWDRGYRGQGQVVAIIDSGLDVEHDSLRLTDVSEAKFKSAEDLERAKAAAGIDYGRWYSDKVVFAYNYVDANDVIKEEDKRSHGMHVTSIAAGNPSRPAAGQLMYGVAPEVQVLFMRVFSDRKATTGAPLYVRAIEDAVKLGADSINLSLGGANGSVVNMSDTVVAAIEAARRAGVSVVIAAGNDGAFGSGHALPLASQPDYGLVGTPSTARDAISVASYNNTTMGRKVLNIIGLEQDASLNYGRSSFENPEKSPINFEIGKEYDYVFAGLGKEEDFAGLDLAGKLALIQRGEITFSEKIAHATAAGAAGVVIFNNRPGEANVSMSLDETAVAIPSAFIPMEFGEALASQILKIRFNNESEIVPNPEAGQLSDFSSWGLSADGELKPDLAAPGGSIYAAINDQEYANMQGTSMAAPHVAGAAVLVKQALQAQYPDKTPQELEALVKHLLMSTARPHVQAASSVYTSPRQQGAGLIDTKAALATGLYLTGADGYSSVTLGNVGDRFDFTVTLHNLTAQDQTLEYVTQVTTDTVEEGRISLVPRLLQEVPGGTVTVKAQSATTVTISLDASRFAEELGQLMPNGYYLEGFVSFKDPVDGGEVVSLPYVGFRGQFQNLAVVEQPIYDLLADGQGGFYFSPQNQVIDADQAYTGLITDSSEFVVSTGKAGESSLKTLGAFKQEDQQFTLVVDGAGKPHLALSPNGDGNQDSLVFKGVFLRNYTNLVASVYRADDLERKESLWTSQPESGDKNFFGGNEKNEKATVLYQTEWAGRDSQGKRLPDGRYQYVLTYYSEVPGAEVQTMAFDVVVDRQAPVITTATYDEAQLRFHPRPALDRGESGLYRERVFYLVKDESGFTTLSVMQADGDVTVQDHRVYVARNEDGSFSLPLDLADLSQFYYSVEDYAGNVVYEKVKNLVEIGNDRGLVKVSLLNKDTGKPLSNIYSYSVRDESGQVVADIPRYAGDLDRLKLPFGTYTFELFLHDSEWSSVAGETKFVVHLDETNSIANVDFQALLKEKAHLLVDVDQLLPEGVSMQLLDGQQALLNLPQAKYSQTDYGKLVPVGHYQLVSQLPAGYEFLEDLDVEVLAERLNIKRLTLINKTALAHYLEELAQLEQLALYYNADDARRQEVLQALDRAREVLAQKHAQAEVDGALTNLRLSTEALNGLPTDVTALIAELEAYPDQVQQAAYYNAESGLQVAYNTLVRTAQLLLSKENLPQAEVNQALADVQAARRALNGQATDLSSLNAAVAASASVQSSSAYYNGSESSRQSYDAAVTAAQALLGQGTVSQVQASQALAAVEAAKSALDGQATELSLLNADVAASASVQSSPAYYNGSESSRQSYDAAVASAQSLLSQANVSQAQVNQSLATVESAKLALDGQATDLSLLSAEVAASASVQSSPAYYNGSESSRQSYDAAVASAQSLLSQANVSQAQVNQSLATVESAKLALDGQATDLSPLNAAVAASASVQSSPAYYNGSESSRQAYDAAVASAQALLSQANVSQAQVNQSLATVESAKLALDGQATEQSALESAVQTASLLRQTDARYLNASEAVKQAYDQAFAQAQASLTDELLSQARADQLLAALLAAQEALDGRSSVKPKEETPLSGKEEEEVVLSPMDPPRRRLVSKGGASPNQASEQAVFWSSSVGILPKTASRSNPMVLWLGFVSGLLGVFVFFQKRRN</sequence>
<organism evidence="18 19">
    <name type="scientific">Streptococcus danieliae</name>
    <dbReference type="NCBI Taxonomy" id="747656"/>
    <lineage>
        <taxon>Bacteria</taxon>
        <taxon>Bacillati</taxon>
        <taxon>Bacillota</taxon>
        <taxon>Bacilli</taxon>
        <taxon>Lactobacillales</taxon>
        <taxon>Streptococcaceae</taxon>
        <taxon>Streptococcus</taxon>
    </lineage>
</organism>
<keyword evidence="6 9" id="KW-0378">Hydrolase</keyword>
<evidence type="ECO:0000256" key="13">
    <source>
        <dbReference type="SAM" id="SignalP"/>
    </source>
</evidence>
<dbReference type="InterPro" id="IPR051048">
    <property type="entry name" value="Peptidase_S8/S53_subtilisin"/>
</dbReference>
<evidence type="ECO:0000256" key="8">
    <source>
        <dbReference type="PIRSR" id="PIRSR615500-1"/>
    </source>
</evidence>
<dbReference type="InterPro" id="IPR010435">
    <property type="entry name" value="C5a/SBT2-like_Fn3"/>
</dbReference>
<dbReference type="EMBL" id="WSRS01000075">
    <property type="protein sequence ID" value="MVX59469.1"/>
    <property type="molecule type" value="Genomic_DNA"/>
</dbReference>
<feature type="domain" description="PA" evidence="15">
    <location>
        <begin position="408"/>
        <end position="483"/>
    </location>
</feature>
<keyword evidence="12" id="KW-0812">Transmembrane</keyword>
<evidence type="ECO:0000259" key="17">
    <source>
        <dbReference type="Pfam" id="PF06280"/>
    </source>
</evidence>
<dbReference type="CDD" id="cd07475">
    <property type="entry name" value="Peptidases_S8_C5a_Peptidase"/>
    <property type="match status" value="1"/>
</dbReference>
<dbReference type="CDD" id="cd02133">
    <property type="entry name" value="PA_C5a_like"/>
    <property type="match status" value="1"/>
</dbReference>
<keyword evidence="4 13" id="KW-0732">Signal</keyword>
<dbReference type="Gene3D" id="2.60.40.1710">
    <property type="entry name" value="Subtilisin-like superfamily"/>
    <property type="match status" value="1"/>
</dbReference>
<feature type="signal peptide" evidence="13">
    <location>
        <begin position="1"/>
        <end position="35"/>
    </location>
</feature>
<evidence type="ECO:0000256" key="12">
    <source>
        <dbReference type="SAM" id="Phobius"/>
    </source>
</evidence>
<dbReference type="PROSITE" id="PS00137">
    <property type="entry name" value="SUBTILASE_HIS"/>
    <property type="match status" value="1"/>
</dbReference>
<dbReference type="InterPro" id="IPR023828">
    <property type="entry name" value="Peptidase_S8_Ser-AS"/>
</dbReference>
<dbReference type="Proteomes" id="UP000461595">
    <property type="component" value="Unassembled WGS sequence"/>
</dbReference>
<evidence type="ECO:0000259" key="16">
    <source>
        <dbReference type="Pfam" id="PF04650"/>
    </source>
</evidence>
<dbReference type="GO" id="GO:0004252">
    <property type="term" value="F:serine-type endopeptidase activity"/>
    <property type="evidence" value="ECO:0007669"/>
    <property type="project" value="UniProtKB-UniRule"/>
</dbReference>
<feature type="active site" description="Charge relay system" evidence="8 9">
    <location>
        <position position="219"/>
    </location>
</feature>
<dbReference type="PROSITE" id="PS00136">
    <property type="entry name" value="SUBTILASE_ASP"/>
    <property type="match status" value="1"/>
</dbReference>
<dbReference type="PANTHER" id="PTHR43399">
    <property type="entry name" value="SUBTILISIN-RELATED"/>
    <property type="match status" value="1"/>
</dbReference>
<proteinExistence type="inferred from homology"/>
<dbReference type="PRINTS" id="PR00723">
    <property type="entry name" value="SUBTILISIN"/>
</dbReference>
<dbReference type="GO" id="GO:0006508">
    <property type="term" value="P:proteolysis"/>
    <property type="evidence" value="ECO:0007669"/>
    <property type="project" value="UniProtKB-KW"/>
</dbReference>
<evidence type="ECO:0000256" key="4">
    <source>
        <dbReference type="ARBA" id="ARBA00022729"/>
    </source>
</evidence>
<evidence type="ECO:0000256" key="11">
    <source>
        <dbReference type="SAM" id="MobiDB-lite"/>
    </source>
</evidence>
<dbReference type="Gene3D" id="1.20.5.420">
    <property type="entry name" value="Immunoglobulin FC, subunit C"/>
    <property type="match status" value="4"/>
</dbReference>
<evidence type="ECO:0000259" key="14">
    <source>
        <dbReference type="Pfam" id="PF00082"/>
    </source>
</evidence>
<dbReference type="InterPro" id="IPR005877">
    <property type="entry name" value="YSIRK_signal_dom"/>
</dbReference>
<feature type="domain" description="YSIRK Gram-positive signal peptide" evidence="16">
    <location>
        <begin position="2"/>
        <end position="25"/>
    </location>
</feature>
<dbReference type="SUPFAM" id="SSF52025">
    <property type="entry name" value="PA domain"/>
    <property type="match status" value="1"/>
</dbReference>
<feature type="chain" id="PRO_5030778244" evidence="13">
    <location>
        <begin position="36"/>
        <end position="1821"/>
    </location>
</feature>
<dbReference type="Gene3D" id="3.50.30.30">
    <property type="match status" value="1"/>
</dbReference>
<accession>A0A7X3KCP4</accession>
<dbReference type="NCBIfam" id="TIGR01167">
    <property type="entry name" value="LPXTG_anchor"/>
    <property type="match status" value="1"/>
</dbReference>
<gene>
    <name evidence="18" type="ORF">E5983_07470</name>
</gene>
<evidence type="ECO:0000256" key="9">
    <source>
        <dbReference type="PROSITE-ProRule" id="PRU01240"/>
    </source>
</evidence>
<dbReference type="PROSITE" id="PS51892">
    <property type="entry name" value="SUBTILASE"/>
    <property type="match status" value="1"/>
</dbReference>
<protein>
    <submittedName>
        <fullName evidence="18">S8 family serine peptidase</fullName>
    </submittedName>
</protein>
<evidence type="ECO:0000256" key="10">
    <source>
        <dbReference type="RuleBase" id="RU003355"/>
    </source>
</evidence>
<keyword evidence="12" id="KW-1133">Transmembrane helix</keyword>
<keyword evidence="2" id="KW-0964">Secreted</keyword>
<dbReference type="PROSITE" id="PS00138">
    <property type="entry name" value="SUBTILASE_SER"/>
    <property type="match status" value="1"/>
</dbReference>
<evidence type="ECO:0000256" key="2">
    <source>
        <dbReference type="ARBA" id="ARBA00022525"/>
    </source>
</evidence>
<evidence type="ECO:0000256" key="6">
    <source>
        <dbReference type="ARBA" id="ARBA00022801"/>
    </source>
</evidence>
<dbReference type="NCBIfam" id="TIGR01168">
    <property type="entry name" value="YSIRK_signal"/>
    <property type="match status" value="1"/>
</dbReference>
<keyword evidence="7 9" id="KW-0720">Serine protease</keyword>
<dbReference type="Pfam" id="PF00082">
    <property type="entry name" value="Peptidase_S8"/>
    <property type="match status" value="1"/>
</dbReference>
<dbReference type="Gene3D" id="1.20.120.1850">
    <property type="entry name" value="Ebh helix bundles repeating unit (S and A modules)"/>
    <property type="match status" value="2"/>
</dbReference>
<keyword evidence="5" id="KW-0677">Repeat</keyword>
<dbReference type="InterPro" id="IPR022398">
    <property type="entry name" value="Peptidase_S8_His-AS"/>
</dbReference>
<dbReference type="OrthoDB" id="9798386at2"/>
<dbReference type="InterPro" id="IPR034216">
    <property type="entry name" value="C5a_Peptidase"/>
</dbReference>
<dbReference type="InterPro" id="IPR003137">
    <property type="entry name" value="PA_domain"/>
</dbReference>
<dbReference type="Gene3D" id="3.40.50.200">
    <property type="entry name" value="Peptidase S8/S53 domain"/>
    <property type="match status" value="1"/>
</dbReference>
<dbReference type="GO" id="GO:0016020">
    <property type="term" value="C:membrane"/>
    <property type="evidence" value="ECO:0007669"/>
    <property type="project" value="InterPro"/>
</dbReference>
<dbReference type="InterPro" id="IPR023827">
    <property type="entry name" value="Peptidase_S8_Asp-AS"/>
</dbReference>
<feature type="domain" description="Peptidase S8/S53" evidence="14">
    <location>
        <begin position="144"/>
        <end position="609"/>
    </location>
</feature>
<feature type="domain" description="C5a peptidase/Subtilisin-like protease SBT2-like Fn3-like" evidence="17">
    <location>
        <begin position="632"/>
        <end position="742"/>
    </location>
</feature>
<evidence type="ECO:0000256" key="7">
    <source>
        <dbReference type="ARBA" id="ARBA00022825"/>
    </source>
</evidence>
<reference evidence="18 19" key="1">
    <citation type="submission" date="2019-12" db="EMBL/GenBank/DDBJ databases">
        <title>Microbes associate with the intestines of laboratory mice.</title>
        <authorList>
            <person name="Navarre W."/>
            <person name="Wong E."/>
        </authorList>
    </citation>
    <scope>NUCLEOTIDE SEQUENCE [LARGE SCALE GENOMIC DNA]</scope>
    <source>
        <strain evidence="18 19">NM51_B2-22</strain>
    </source>
</reference>
<dbReference type="Gene3D" id="2.60.40.10">
    <property type="entry name" value="Immunoglobulins"/>
    <property type="match status" value="1"/>
</dbReference>
<feature type="active site" description="Charge relay system" evidence="8 9">
    <location>
        <position position="548"/>
    </location>
</feature>
<dbReference type="Pfam" id="PF02225">
    <property type="entry name" value="PA"/>
    <property type="match status" value="1"/>
</dbReference>
<feature type="active site" description="Charge relay system" evidence="8 9">
    <location>
        <position position="153"/>
    </location>
</feature>
<evidence type="ECO:0000256" key="3">
    <source>
        <dbReference type="ARBA" id="ARBA00022670"/>
    </source>
</evidence>
<comment type="caution">
    <text evidence="18">The sequence shown here is derived from an EMBL/GenBank/DDBJ whole genome shotgun (WGS) entry which is preliminary data.</text>
</comment>
<evidence type="ECO:0000259" key="15">
    <source>
        <dbReference type="Pfam" id="PF02225"/>
    </source>
</evidence>
<dbReference type="InterPro" id="IPR009063">
    <property type="entry name" value="Ig/albumin-bd_sf"/>
</dbReference>
<feature type="region of interest" description="Disordered" evidence="11">
    <location>
        <begin position="1732"/>
        <end position="1772"/>
    </location>
</feature>
<dbReference type="InterPro" id="IPR013783">
    <property type="entry name" value="Ig-like_fold"/>
</dbReference>
<evidence type="ECO:0000313" key="18">
    <source>
        <dbReference type="EMBL" id="MVX59469.1"/>
    </source>
</evidence>
<dbReference type="InterPro" id="IPR015500">
    <property type="entry name" value="Peptidase_S8_subtilisin-rel"/>
</dbReference>
<feature type="transmembrane region" description="Helical" evidence="12">
    <location>
        <begin position="1799"/>
        <end position="1816"/>
    </location>
</feature>
<dbReference type="PANTHER" id="PTHR43399:SF4">
    <property type="entry name" value="CELL WALL-ASSOCIATED PROTEASE"/>
    <property type="match status" value="1"/>
</dbReference>
<dbReference type="RefSeq" id="WP_160333241.1">
    <property type="nucleotide sequence ID" value="NZ_WSRS01000075.1"/>
</dbReference>
<evidence type="ECO:0000313" key="19">
    <source>
        <dbReference type="Proteomes" id="UP000461595"/>
    </source>
</evidence>
<comment type="similarity">
    <text evidence="1 9 10">Belongs to the peptidase S8 family.</text>
</comment>
<keyword evidence="12" id="KW-0472">Membrane</keyword>
<evidence type="ECO:0000256" key="1">
    <source>
        <dbReference type="ARBA" id="ARBA00011073"/>
    </source>
</evidence>
<dbReference type="Pfam" id="PF06280">
    <property type="entry name" value="fn3_5"/>
    <property type="match status" value="1"/>
</dbReference>
<keyword evidence="3 9" id="KW-0645">Protease</keyword>
<dbReference type="InterPro" id="IPR036852">
    <property type="entry name" value="Peptidase_S8/S53_dom_sf"/>
</dbReference>
<dbReference type="InterPro" id="IPR000209">
    <property type="entry name" value="Peptidase_S8/S53_dom"/>
</dbReference>
<dbReference type="Pfam" id="PF04650">
    <property type="entry name" value="YSIRK_signal"/>
    <property type="match status" value="1"/>
</dbReference>
<evidence type="ECO:0000256" key="5">
    <source>
        <dbReference type="ARBA" id="ARBA00022737"/>
    </source>
</evidence>
<name>A0A7X3KCP4_9STRE</name>
<dbReference type="SUPFAM" id="SSF52743">
    <property type="entry name" value="Subtilisin-like"/>
    <property type="match status" value="1"/>
</dbReference>